<dbReference type="EMBL" id="MN740543">
    <property type="protein sequence ID" value="QHS77219.1"/>
    <property type="molecule type" value="Genomic_DNA"/>
</dbReference>
<comment type="similarity">
    <text evidence="1">Belongs to the TBP family.</text>
</comment>
<dbReference type="GO" id="GO:0003677">
    <property type="term" value="F:DNA binding"/>
    <property type="evidence" value="ECO:0007669"/>
    <property type="project" value="UniProtKB-KW"/>
</dbReference>
<evidence type="ECO:0000313" key="4">
    <source>
        <dbReference type="EMBL" id="QHS77219.1"/>
    </source>
</evidence>
<keyword evidence="3" id="KW-0804">Transcription</keyword>
<protein>
    <recommendedName>
        <fullName evidence="5">TATA-box binding protein</fullName>
    </recommendedName>
</protein>
<reference evidence="4" key="1">
    <citation type="journal article" date="2020" name="Nature">
        <title>Giant virus diversity and host interactions through global metagenomics.</title>
        <authorList>
            <person name="Schulz F."/>
            <person name="Roux S."/>
            <person name="Paez-Espino D."/>
            <person name="Jungbluth S."/>
            <person name="Walsh D.A."/>
            <person name="Denef V.J."/>
            <person name="McMahon K.D."/>
            <person name="Konstantinidis K.T."/>
            <person name="Eloe-Fadrosh E.A."/>
            <person name="Kyrpides N.C."/>
            <person name="Woyke T."/>
        </authorList>
    </citation>
    <scope>NUCLEOTIDE SEQUENCE</scope>
    <source>
        <strain evidence="4">GVMAG-S-1004661-13</strain>
    </source>
</reference>
<proteinExistence type="inferred from homology"/>
<dbReference type="GO" id="GO:0006352">
    <property type="term" value="P:DNA-templated transcription initiation"/>
    <property type="evidence" value="ECO:0007669"/>
    <property type="project" value="InterPro"/>
</dbReference>
<dbReference type="Pfam" id="PF00352">
    <property type="entry name" value="TBP"/>
    <property type="match status" value="1"/>
</dbReference>
<dbReference type="Gene3D" id="3.30.310.10">
    <property type="entry name" value="TATA-Binding Protein"/>
    <property type="match status" value="1"/>
</dbReference>
<organism evidence="4">
    <name type="scientific">viral metagenome</name>
    <dbReference type="NCBI Taxonomy" id="1070528"/>
    <lineage>
        <taxon>unclassified sequences</taxon>
        <taxon>metagenomes</taxon>
        <taxon>organismal metagenomes</taxon>
    </lineage>
</organism>
<dbReference type="SUPFAM" id="SSF55945">
    <property type="entry name" value="TATA-box binding protein-like"/>
    <property type="match status" value="2"/>
</dbReference>
<accession>A0A6C0ABY6</accession>
<sequence length="294" mass="34095">MMNFVSYKIKDDKSDIVTEIANKYEKNVGKEHLPSDVTISTMTISCHMDTKFKILEIGKYIDLDPSTIVSCKDGGGNIRTVLIQKKKRRNTKKKDEKKVTFYNQTSILVKPSKEKNPINIKLFKNGSIQMTGVKSVRDCISALNILFRQLYKSKGIMYKNEIKIVDFVTSKEDLSIDKIKDFKICMINSGFKIGFKLNRDSLYKILSQDESIKCKYDLDNHACVDVKYFYKERKKISIFIFEKGSIIITGANNCNHIQEAYKYITSQLYKNYKKIKSIEPNIKINDIRNYLKSD</sequence>
<evidence type="ECO:0000256" key="3">
    <source>
        <dbReference type="ARBA" id="ARBA00023163"/>
    </source>
</evidence>
<dbReference type="InterPro" id="IPR012295">
    <property type="entry name" value="TBP_dom_sf"/>
</dbReference>
<evidence type="ECO:0000256" key="2">
    <source>
        <dbReference type="ARBA" id="ARBA00023125"/>
    </source>
</evidence>
<evidence type="ECO:0008006" key="5">
    <source>
        <dbReference type="Google" id="ProtNLM"/>
    </source>
</evidence>
<dbReference type="AlphaFoldDB" id="A0A6C0ABY6"/>
<keyword evidence="2" id="KW-0238">DNA-binding</keyword>
<evidence type="ECO:0000256" key="1">
    <source>
        <dbReference type="ARBA" id="ARBA00005560"/>
    </source>
</evidence>
<dbReference type="InterPro" id="IPR000814">
    <property type="entry name" value="TBP"/>
</dbReference>
<name>A0A6C0ABY6_9ZZZZ</name>